<sequence length="254" mass="26621">MTQQKYVGREPNSDSSMMSKGYIDQRHAQSAVTPEYVTGAVVAYAAANTLVDEDYVTTADGSRAKKTAVDAADTNYLPLTARGAANGVASLDASLRIPNAQLPSPLVTERLIRTVEAQSVFLTSEQSVSSNSTKALQAAALTIADPGYPYLVVPMATVTGRCPGTPDHSRRVGGPSRGKMTILAQDDTLYGGGVTNNAYGAMPYLVHPTALQGATPTPITGTLTLNLWLALYSGGSFIFGPAAFRFWAMVAPAG</sequence>
<dbReference type="KEGG" id="vg:64767121"/>
<reference evidence="1 2" key="1">
    <citation type="submission" date="2019-05" db="EMBL/GenBank/DDBJ databases">
        <authorList>
            <person name="Pope W.H."/>
            <person name="Garlena R.A."/>
            <person name="Russell D.A."/>
            <person name="Jacobs-Sera D."/>
            <person name="Hatfull G.F."/>
        </authorList>
    </citation>
    <scope>NUCLEOTIDE SEQUENCE [LARGE SCALE GENOMIC DNA]</scope>
</reference>
<name>A0A514DE35_9CAUD</name>
<keyword evidence="2" id="KW-1185">Reference proteome</keyword>
<gene>
    <name evidence="1" type="primary">200</name>
    <name evidence="1" type="ORF">SEA_PHRAPPUCCINO_200</name>
</gene>
<evidence type="ECO:0000313" key="2">
    <source>
        <dbReference type="Proteomes" id="UP000316777"/>
    </source>
</evidence>
<dbReference type="Proteomes" id="UP000316777">
    <property type="component" value="Segment"/>
</dbReference>
<dbReference type="RefSeq" id="YP_010059889.1">
    <property type="nucleotide sequence ID" value="NC_054727.1"/>
</dbReference>
<accession>A0A514DE35</accession>
<organism evidence="1 2">
    <name type="scientific">Mycobacterium phage Phrappuccino</name>
    <dbReference type="NCBI Taxonomy" id="2591223"/>
    <lineage>
        <taxon>Viruses</taxon>
        <taxon>Duplodnaviria</taxon>
        <taxon>Heunggongvirae</taxon>
        <taxon>Uroviricota</taxon>
        <taxon>Caudoviricetes</taxon>
        <taxon>Phrappuccinovirus</taxon>
        <taxon>Phrappuccinovirus phrappuccino</taxon>
        <taxon>Phreappuccinovirus Phrappuccino</taxon>
    </lineage>
</organism>
<dbReference type="EMBL" id="MK937592">
    <property type="protein sequence ID" value="QDH91875.1"/>
    <property type="molecule type" value="Genomic_DNA"/>
</dbReference>
<evidence type="ECO:0000313" key="1">
    <source>
        <dbReference type="EMBL" id="QDH91875.1"/>
    </source>
</evidence>
<proteinExistence type="predicted"/>
<dbReference type="GeneID" id="64767121"/>
<protein>
    <submittedName>
        <fullName evidence="1">Uncharacterized protein</fullName>
    </submittedName>
</protein>